<evidence type="ECO:0000313" key="9">
    <source>
        <dbReference type="EMBL" id="OXV11945.1"/>
    </source>
</evidence>
<dbReference type="PANTHER" id="PTHR11474:SF131">
    <property type="entry name" value="TYROSINASE COPPER-BINDING DOMAIN-CONTAINING PROTEIN"/>
    <property type="match status" value="1"/>
</dbReference>
<dbReference type="Gene3D" id="1.10.1280.10">
    <property type="entry name" value="Di-copper center containing domain from catechol oxidase"/>
    <property type="match status" value="1"/>
</dbReference>
<gene>
    <name evidence="9" type="ORF">Egran_00294</name>
</gene>
<sequence length="611" mass="67861">MLLPLGAMGRPTWRPVLRIFVLISLLSNTSFAATPVTGFSAGVNTRTGERPFRRNLQNFQSSGAAFDLYIQALQKFQSDDQGDMFSYYQISGIHGLPYKAWDGVTGSQQNGYCEHGSIIFPPWHRPYLALFEQRLCEYAENIADTYPPNSRRAYQDAADSLRIPYWDWASNASLPNCLVTPQISITTPSGRKQIDNPLYTYKFHPPEAGKDFPSGAQIYQYPDTVRSPDSKGNSQNNVVQSLMQANAASIQSGVYQLLTSETNYSVFATDSLPDRGASYNNLESIHNNIHGITGNGGHMTYLEVSAFDPIFWLHHCNVDRILALWQVINPNSYVQPESNNYGTFVINPGTVEDVNTPLYPFHASADASNFWTSETARGTREFGYTYPEIVDWNVDQQTLISNVKTAVNKLYNPVSASKRSKLPTGFVERGFQNSSKVINGKLDRDEFLKLGVNNLNKQYVINIVCDRDGVNNPFGIHFFYGPAPANAAESSNAANLIGTFYIIPAPFRNASRPSYNQLPLSPLLASGLNSNVINSLDEDVIIPLLTAKLSWTITDMSGNELNIQEAVDKGGLTITIVARDVQPLQKGQEDTFPKYSEWTQYDEPTQGKPGG</sequence>
<dbReference type="Pfam" id="PF00264">
    <property type="entry name" value="Tyrosinase"/>
    <property type="match status" value="1"/>
</dbReference>
<feature type="non-terminal residue" evidence="9">
    <location>
        <position position="611"/>
    </location>
</feature>
<dbReference type="PROSITE" id="PS00498">
    <property type="entry name" value="TYROSINASE_2"/>
    <property type="match status" value="1"/>
</dbReference>
<dbReference type="InterPro" id="IPR008922">
    <property type="entry name" value="Di-copper_centre_dom_sf"/>
</dbReference>
<evidence type="ECO:0000313" key="10">
    <source>
        <dbReference type="Proteomes" id="UP000243515"/>
    </source>
</evidence>
<feature type="domain" description="Tyrosinase copper-binding" evidence="8">
    <location>
        <begin position="308"/>
        <end position="319"/>
    </location>
</feature>
<keyword evidence="10" id="KW-1185">Reference proteome</keyword>
<feature type="signal peptide" evidence="6">
    <location>
        <begin position="1"/>
        <end position="32"/>
    </location>
</feature>
<organism evidence="9 10">
    <name type="scientific">Elaphomyces granulatus</name>
    <dbReference type="NCBI Taxonomy" id="519963"/>
    <lineage>
        <taxon>Eukaryota</taxon>
        <taxon>Fungi</taxon>
        <taxon>Dikarya</taxon>
        <taxon>Ascomycota</taxon>
        <taxon>Pezizomycotina</taxon>
        <taxon>Eurotiomycetes</taxon>
        <taxon>Eurotiomycetidae</taxon>
        <taxon>Eurotiales</taxon>
        <taxon>Elaphomycetaceae</taxon>
        <taxon>Elaphomyces</taxon>
    </lineage>
</organism>
<dbReference type="EMBL" id="NPHW01002217">
    <property type="protein sequence ID" value="OXV11945.1"/>
    <property type="molecule type" value="Genomic_DNA"/>
</dbReference>
<dbReference type="SUPFAM" id="SSF48056">
    <property type="entry name" value="Di-copper centre-containing domain"/>
    <property type="match status" value="1"/>
</dbReference>
<evidence type="ECO:0000259" key="8">
    <source>
        <dbReference type="PROSITE" id="PS00498"/>
    </source>
</evidence>
<evidence type="ECO:0000256" key="1">
    <source>
        <dbReference type="ARBA" id="ARBA00001973"/>
    </source>
</evidence>
<dbReference type="PANTHER" id="PTHR11474">
    <property type="entry name" value="TYROSINASE FAMILY MEMBER"/>
    <property type="match status" value="1"/>
</dbReference>
<dbReference type="InterPro" id="IPR050316">
    <property type="entry name" value="Tyrosinase/Hemocyanin"/>
</dbReference>
<protein>
    <recommendedName>
        <fullName evidence="7 8">Tyrosinase copper-binding domain-containing protein</fullName>
    </recommendedName>
</protein>
<proteinExistence type="predicted"/>
<accession>A0A232M6A5</accession>
<evidence type="ECO:0000259" key="7">
    <source>
        <dbReference type="PROSITE" id="PS00497"/>
    </source>
</evidence>
<feature type="region of interest" description="Disordered" evidence="5">
    <location>
        <begin position="587"/>
        <end position="611"/>
    </location>
</feature>
<evidence type="ECO:0000256" key="6">
    <source>
        <dbReference type="SAM" id="SignalP"/>
    </source>
</evidence>
<keyword evidence="2" id="KW-0479">Metal-binding</keyword>
<dbReference type="AlphaFoldDB" id="A0A232M6A5"/>
<dbReference type="Pfam" id="PF18132">
    <property type="entry name" value="Tyrosinase_C"/>
    <property type="match status" value="1"/>
</dbReference>
<keyword evidence="6" id="KW-0732">Signal</keyword>
<name>A0A232M6A5_9EURO</name>
<dbReference type="Gene3D" id="2.60.310.20">
    <property type="match status" value="1"/>
</dbReference>
<feature type="domain" description="Tyrosinase copper-binding" evidence="7">
    <location>
        <begin position="115"/>
        <end position="132"/>
    </location>
</feature>
<comment type="cofactor">
    <cofactor evidence="1">
        <name>Cu(2+)</name>
        <dbReference type="ChEBI" id="CHEBI:29036"/>
    </cofactor>
</comment>
<reference evidence="9 10" key="1">
    <citation type="journal article" date="2015" name="Environ. Microbiol.">
        <title>Metagenome sequence of Elaphomyces granulatus from sporocarp tissue reveals Ascomycota ectomycorrhizal fingerprints of genome expansion and a Proteobacteria-rich microbiome.</title>
        <authorList>
            <person name="Quandt C.A."/>
            <person name="Kohler A."/>
            <person name="Hesse C.N."/>
            <person name="Sharpton T.J."/>
            <person name="Martin F."/>
            <person name="Spatafora J.W."/>
        </authorList>
    </citation>
    <scope>NUCLEOTIDE SEQUENCE [LARGE SCALE GENOMIC DNA]</scope>
    <source>
        <strain evidence="9 10">OSC145934</strain>
    </source>
</reference>
<dbReference type="PRINTS" id="PR00092">
    <property type="entry name" value="TYROSINASE"/>
</dbReference>
<dbReference type="Proteomes" id="UP000243515">
    <property type="component" value="Unassembled WGS sequence"/>
</dbReference>
<evidence type="ECO:0000256" key="5">
    <source>
        <dbReference type="SAM" id="MobiDB-lite"/>
    </source>
</evidence>
<dbReference type="InterPro" id="IPR041640">
    <property type="entry name" value="Tyrosinase_C"/>
</dbReference>
<feature type="chain" id="PRO_5012918051" description="Tyrosinase copper-binding domain-containing protein" evidence="6">
    <location>
        <begin position="33"/>
        <end position="611"/>
    </location>
</feature>
<dbReference type="InterPro" id="IPR002227">
    <property type="entry name" value="Tyrosinase_Cu-bd"/>
</dbReference>
<keyword evidence="3" id="KW-0560">Oxidoreductase</keyword>
<evidence type="ECO:0000256" key="3">
    <source>
        <dbReference type="ARBA" id="ARBA00023002"/>
    </source>
</evidence>
<dbReference type="OrthoDB" id="1658288at2759"/>
<dbReference type="GO" id="GO:0046872">
    <property type="term" value="F:metal ion binding"/>
    <property type="evidence" value="ECO:0007669"/>
    <property type="project" value="UniProtKB-KW"/>
</dbReference>
<evidence type="ECO:0000256" key="4">
    <source>
        <dbReference type="ARBA" id="ARBA00023033"/>
    </source>
</evidence>
<dbReference type="GO" id="GO:0004497">
    <property type="term" value="F:monooxygenase activity"/>
    <property type="evidence" value="ECO:0007669"/>
    <property type="project" value="UniProtKB-KW"/>
</dbReference>
<keyword evidence="4" id="KW-0503">Monooxygenase</keyword>
<evidence type="ECO:0000256" key="2">
    <source>
        <dbReference type="ARBA" id="ARBA00022723"/>
    </source>
</evidence>
<dbReference type="PROSITE" id="PS00497">
    <property type="entry name" value="TYROSINASE_1"/>
    <property type="match status" value="1"/>
</dbReference>
<comment type="caution">
    <text evidence="9">The sequence shown here is derived from an EMBL/GenBank/DDBJ whole genome shotgun (WGS) entry which is preliminary data.</text>
</comment>